<evidence type="ECO:0000256" key="4">
    <source>
        <dbReference type="ARBA" id="ARBA00022737"/>
    </source>
</evidence>
<dbReference type="Gene3D" id="2.130.10.10">
    <property type="entry name" value="YVTN repeat-like/Quinoprotein amine dehydrogenase"/>
    <property type="match status" value="2"/>
</dbReference>
<feature type="region of interest" description="Disordered" evidence="8">
    <location>
        <begin position="40"/>
        <end position="65"/>
    </location>
</feature>
<keyword evidence="3 6" id="KW-0819">tRNA processing</keyword>
<feature type="compositionally biased region" description="Polar residues" evidence="8">
    <location>
        <begin position="150"/>
        <end position="161"/>
    </location>
</feature>
<accession>A0AAN7YEF2</accession>
<gene>
    <name evidence="9" type="ORF">LTR62_006558</name>
</gene>
<dbReference type="PANTHER" id="PTHR16288:SF0">
    <property type="entry name" value="TRNA (GUANINE-N(7)-)-METHYLTRANSFERASE NON-CATALYTIC SUBUNIT WDR4"/>
    <property type="match status" value="1"/>
</dbReference>
<reference evidence="9" key="1">
    <citation type="submission" date="2023-08" db="EMBL/GenBank/DDBJ databases">
        <title>Black Yeasts Isolated from many extreme environments.</title>
        <authorList>
            <person name="Coleine C."/>
            <person name="Stajich J.E."/>
            <person name="Selbmann L."/>
        </authorList>
    </citation>
    <scope>NUCLEOTIDE SEQUENCE</scope>
    <source>
        <strain evidence="9">CCFEE 5401</strain>
    </source>
</reference>
<dbReference type="PROSITE" id="PS50082">
    <property type="entry name" value="WD_REPEATS_2"/>
    <property type="match status" value="1"/>
</dbReference>
<proteinExistence type="inferred from homology"/>
<dbReference type="GO" id="GO:0043527">
    <property type="term" value="C:tRNA methyltransferase complex"/>
    <property type="evidence" value="ECO:0007669"/>
    <property type="project" value="TreeGrafter"/>
</dbReference>
<organism evidence="9 10">
    <name type="scientific">Meristemomyces frigidus</name>
    <dbReference type="NCBI Taxonomy" id="1508187"/>
    <lineage>
        <taxon>Eukaryota</taxon>
        <taxon>Fungi</taxon>
        <taxon>Dikarya</taxon>
        <taxon>Ascomycota</taxon>
        <taxon>Pezizomycotina</taxon>
        <taxon>Dothideomycetes</taxon>
        <taxon>Dothideomycetidae</taxon>
        <taxon>Mycosphaerellales</taxon>
        <taxon>Teratosphaeriaceae</taxon>
        <taxon>Meristemomyces</taxon>
    </lineage>
</organism>
<comment type="function">
    <text evidence="6">Required for the formation of N(7)-methylguanine at position 46 (m7G46) in tRNA. In the complex, it is required to stabilize and induce conformational changes of the catalytic subunit.</text>
</comment>
<dbReference type="InterPro" id="IPR036322">
    <property type="entry name" value="WD40_repeat_dom_sf"/>
</dbReference>
<evidence type="ECO:0000313" key="9">
    <source>
        <dbReference type="EMBL" id="KAK5109825.1"/>
    </source>
</evidence>
<feature type="region of interest" description="Disordered" evidence="8">
    <location>
        <begin position="143"/>
        <end position="198"/>
    </location>
</feature>
<dbReference type="SMART" id="SM00320">
    <property type="entry name" value="WD40"/>
    <property type="match status" value="3"/>
</dbReference>
<evidence type="ECO:0000256" key="3">
    <source>
        <dbReference type="ARBA" id="ARBA00022694"/>
    </source>
</evidence>
<comment type="subcellular location">
    <subcellularLocation>
        <location evidence="1 6">Nucleus</location>
    </subcellularLocation>
</comment>
<dbReference type="AlphaFoldDB" id="A0AAN7YEF2"/>
<dbReference type="GO" id="GO:0005634">
    <property type="term" value="C:nucleus"/>
    <property type="evidence" value="ECO:0007669"/>
    <property type="project" value="UniProtKB-SubCell"/>
</dbReference>
<dbReference type="InterPro" id="IPR015943">
    <property type="entry name" value="WD40/YVTN_repeat-like_dom_sf"/>
</dbReference>
<comment type="similarity">
    <text evidence="6">Belongs to the WD repeat TRM82 family.</text>
</comment>
<protein>
    <recommendedName>
        <fullName evidence="11">Transfer RNA methyltransferase 82</fullName>
    </recommendedName>
</protein>
<comment type="caution">
    <text evidence="9">The sequence shown here is derived from an EMBL/GenBank/DDBJ whole genome shotgun (WGS) entry which is preliminary data.</text>
</comment>
<evidence type="ECO:0000256" key="2">
    <source>
        <dbReference type="ARBA" id="ARBA00022574"/>
    </source>
</evidence>
<dbReference type="GO" id="GO:0005829">
    <property type="term" value="C:cytosol"/>
    <property type="evidence" value="ECO:0007669"/>
    <property type="project" value="TreeGrafter"/>
</dbReference>
<evidence type="ECO:0008006" key="11">
    <source>
        <dbReference type="Google" id="ProtNLM"/>
    </source>
</evidence>
<dbReference type="SUPFAM" id="SSF50978">
    <property type="entry name" value="WD40 repeat-like"/>
    <property type="match status" value="1"/>
</dbReference>
<feature type="repeat" description="WD" evidence="7">
    <location>
        <begin position="260"/>
        <end position="292"/>
    </location>
</feature>
<dbReference type="HAMAP" id="MF_03056">
    <property type="entry name" value="TRM82"/>
    <property type="match status" value="1"/>
</dbReference>
<keyword evidence="2 6" id="KW-0853">WD repeat</keyword>
<comment type="pathway">
    <text evidence="6">tRNA modification; N(7)-methylguanine-tRNA biosynthesis.</text>
</comment>
<keyword evidence="5 6" id="KW-0539">Nucleus</keyword>
<dbReference type="Pfam" id="PF00400">
    <property type="entry name" value="WD40"/>
    <property type="match status" value="1"/>
</dbReference>
<evidence type="ECO:0000256" key="1">
    <source>
        <dbReference type="ARBA" id="ARBA00004123"/>
    </source>
</evidence>
<evidence type="ECO:0000313" key="10">
    <source>
        <dbReference type="Proteomes" id="UP001310890"/>
    </source>
</evidence>
<feature type="compositionally biased region" description="Acidic residues" evidence="8">
    <location>
        <begin position="458"/>
        <end position="482"/>
    </location>
</feature>
<dbReference type="GO" id="GO:0106004">
    <property type="term" value="P:tRNA (guanine-N7)-methylation"/>
    <property type="evidence" value="ECO:0007669"/>
    <property type="project" value="UniProtKB-UniRule"/>
</dbReference>
<dbReference type="Proteomes" id="UP001310890">
    <property type="component" value="Unassembled WGS sequence"/>
</dbReference>
<evidence type="ECO:0000256" key="7">
    <source>
        <dbReference type="PROSITE-ProRule" id="PRU00221"/>
    </source>
</evidence>
<dbReference type="InterPro" id="IPR001680">
    <property type="entry name" value="WD40_rpt"/>
</dbReference>
<name>A0AAN7YEF2_9PEZI</name>
<evidence type="ECO:0000256" key="5">
    <source>
        <dbReference type="ARBA" id="ARBA00023242"/>
    </source>
</evidence>
<evidence type="ECO:0000256" key="6">
    <source>
        <dbReference type="HAMAP-Rule" id="MF_03056"/>
    </source>
</evidence>
<keyword evidence="4 6" id="KW-0677">Repeat</keyword>
<evidence type="ECO:0000256" key="8">
    <source>
        <dbReference type="SAM" id="MobiDB-lite"/>
    </source>
</evidence>
<sequence length="482" mass="53565">MSAITEANGKDSRVLVACGAKIYLLDVANGAVISHWSANDTHQATPQHDDADEDERPKKKQKTKAQVQVQPVVLKLAISPDQRHAVAVTDDKYVRVFSIEDNRLEELSQRCMPKRPCALDILPDNATIICGDKFGDVYSLPLLPAESPEQDTNTGASQEPQPEQDKAAFKPSATNLTVHTQRNRKTLEMQQQQQKFTTKKEPLKFEHKLLLGHVSMLTDLAFATHKVEEKIRSYIITADRDEHIRVSRGPPQSYIIEGYCLGHNEFVSKIRLIPGTNWLVSGGGDDWLGVWNWPEYRLHRRISLGDAFQPGDTKVIGPVSGLWTVPYQAATGLQLALVIAMERQPCLLVMPIEQLQLKGHQPLALTCIALDYPPLDVVTIGENLVVSLDAREVGQTRLQAFQLRHHNGDHVRSERNTELETKLGCLDQVSQGPIGEAKALDDLLYNVGGLRKRRGWGEDGEGENNGEDEDAEKAPEDDGVGE</sequence>
<feature type="region of interest" description="Disordered" evidence="8">
    <location>
        <begin position="452"/>
        <end position="482"/>
    </location>
</feature>
<dbReference type="PANTHER" id="PTHR16288">
    <property type="entry name" value="WD40 REPEAT PROTEIN 4"/>
    <property type="match status" value="1"/>
</dbReference>
<dbReference type="EMBL" id="JAVRRL010000058">
    <property type="protein sequence ID" value="KAK5109825.1"/>
    <property type="molecule type" value="Genomic_DNA"/>
</dbReference>
<dbReference type="InterPro" id="IPR028884">
    <property type="entry name" value="Trm82"/>
</dbReference>